<dbReference type="PROSITE" id="PS00211">
    <property type="entry name" value="ABC_TRANSPORTER_1"/>
    <property type="match status" value="1"/>
</dbReference>
<dbReference type="EMBL" id="FNDN01000004">
    <property type="protein sequence ID" value="SDH94494.1"/>
    <property type="molecule type" value="Genomic_DNA"/>
</dbReference>
<dbReference type="Proteomes" id="UP000183263">
    <property type="component" value="Unassembled WGS sequence"/>
</dbReference>
<dbReference type="PROSITE" id="PS50893">
    <property type="entry name" value="ABC_TRANSPORTER_2"/>
    <property type="match status" value="1"/>
</dbReference>
<gene>
    <name evidence="4" type="ORF">SAMN05444695_104122</name>
</gene>
<evidence type="ECO:0000256" key="3">
    <source>
        <dbReference type="ARBA" id="ARBA00022840"/>
    </source>
</evidence>
<dbReference type="Pfam" id="PF00005">
    <property type="entry name" value="ABC_tran"/>
    <property type="match status" value="1"/>
</dbReference>
<evidence type="ECO:0000313" key="5">
    <source>
        <dbReference type="Proteomes" id="UP000183263"/>
    </source>
</evidence>
<dbReference type="InterPro" id="IPR050166">
    <property type="entry name" value="ABC_transporter_ATP-bind"/>
</dbReference>
<dbReference type="SMART" id="SM00382">
    <property type="entry name" value="AAA"/>
    <property type="match status" value="1"/>
</dbReference>
<dbReference type="PANTHER" id="PTHR42788">
    <property type="entry name" value="TAURINE IMPORT ATP-BINDING PROTEIN-RELATED"/>
    <property type="match status" value="1"/>
</dbReference>
<accession>A0A1G8GJC0</accession>
<protein>
    <submittedName>
        <fullName evidence="4">NitT/TauT family transport system ATP-binding protein/taurine transport system ATP-binding protein</fullName>
    </submittedName>
</protein>
<dbReference type="GO" id="GO:0005524">
    <property type="term" value="F:ATP binding"/>
    <property type="evidence" value="ECO:0007669"/>
    <property type="project" value="UniProtKB-KW"/>
</dbReference>
<dbReference type="AlphaFoldDB" id="A0A1G8GJC0"/>
<evidence type="ECO:0000256" key="1">
    <source>
        <dbReference type="ARBA" id="ARBA00022448"/>
    </source>
</evidence>
<dbReference type="GO" id="GO:0016887">
    <property type="term" value="F:ATP hydrolysis activity"/>
    <property type="evidence" value="ECO:0007669"/>
    <property type="project" value="InterPro"/>
</dbReference>
<dbReference type="PANTHER" id="PTHR42788:SF13">
    <property type="entry name" value="ALIPHATIC SULFONATES IMPORT ATP-BINDING PROTEIN SSUB"/>
    <property type="match status" value="1"/>
</dbReference>
<dbReference type="InterPro" id="IPR003439">
    <property type="entry name" value="ABC_transporter-like_ATP-bd"/>
</dbReference>
<dbReference type="SUPFAM" id="SSF52540">
    <property type="entry name" value="P-loop containing nucleoside triphosphate hydrolases"/>
    <property type="match status" value="1"/>
</dbReference>
<keyword evidence="2" id="KW-0547">Nucleotide-binding</keyword>
<dbReference type="CDD" id="cd03293">
    <property type="entry name" value="ABC_NrtD_SsuB_transporters"/>
    <property type="match status" value="1"/>
</dbReference>
<reference evidence="4 5" key="1">
    <citation type="submission" date="2016-10" db="EMBL/GenBank/DDBJ databases">
        <authorList>
            <person name="de Groot N.N."/>
        </authorList>
    </citation>
    <scope>NUCLEOTIDE SEQUENCE [LARGE SCALE GENOMIC DNA]</scope>
    <source>
        <strain evidence="4 5">DSM 44892</strain>
    </source>
</reference>
<evidence type="ECO:0000313" key="4">
    <source>
        <dbReference type="EMBL" id="SDH94494.1"/>
    </source>
</evidence>
<keyword evidence="5" id="KW-1185">Reference proteome</keyword>
<dbReference type="RefSeq" id="WP_072737285.1">
    <property type="nucleotide sequence ID" value="NZ_CP048813.1"/>
</dbReference>
<dbReference type="InterPro" id="IPR003593">
    <property type="entry name" value="AAA+_ATPase"/>
</dbReference>
<dbReference type="Gene3D" id="3.40.50.300">
    <property type="entry name" value="P-loop containing nucleotide triphosphate hydrolases"/>
    <property type="match status" value="1"/>
</dbReference>
<keyword evidence="1" id="KW-0813">Transport</keyword>
<sequence>MKDHGKTADPAPGRVRLDRLEVTYTSTKSRRRTRALAETSVELGAGSFTALLGPSGCGKSTLLNVIAGFVPPSAGSAELDGNPITGPGPDRTVVFQQYALLPWMTATANVEFALERWQLPRAERRDRARQALAAVHLSDAADKMPGEMSGGMQQRVAIARAMAAEPDVLLMDEPFGALDAITRARMQELALTLWSETGRTVVFVTHDVDEALFLSQRILLMDSAPGRIVADIDLLGADDARRADVRSRIVARLGGH</sequence>
<dbReference type="InterPro" id="IPR027417">
    <property type="entry name" value="P-loop_NTPase"/>
</dbReference>
<dbReference type="InterPro" id="IPR017871">
    <property type="entry name" value="ABC_transporter-like_CS"/>
</dbReference>
<name>A0A1G8GJC0_9NOCA</name>
<proteinExistence type="predicted"/>
<dbReference type="OrthoDB" id="8773773at2"/>
<keyword evidence="3 4" id="KW-0067">ATP-binding</keyword>
<organism evidence="4 5">
    <name type="scientific">Rhodococcus triatomae</name>
    <dbReference type="NCBI Taxonomy" id="300028"/>
    <lineage>
        <taxon>Bacteria</taxon>
        <taxon>Bacillati</taxon>
        <taxon>Actinomycetota</taxon>
        <taxon>Actinomycetes</taxon>
        <taxon>Mycobacteriales</taxon>
        <taxon>Nocardiaceae</taxon>
        <taxon>Rhodococcus</taxon>
    </lineage>
</organism>
<evidence type="ECO:0000256" key="2">
    <source>
        <dbReference type="ARBA" id="ARBA00022741"/>
    </source>
</evidence>